<keyword evidence="2 3" id="KW-0472">Membrane</keyword>
<dbReference type="Pfam" id="PF02632">
    <property type="entry name" value="BioY"/>
    <property type="match status" value="1"/>
</dbReference>
<comment type="caution">
    <text evidence="4">The sequence shown here is derived from an EMBL/GenBank/DDBJ whole genome shotgun (WGS) entry which is preliminary data.</text>
</comment>
<gene>
    <name evidence="4" type="ORF">H9771_08990</name>
</gene>
<evidence type="ECO:0000313" key="4">
    <source>
        <dbReference type="EMBL" id="HJB59769.1"/>
    </source>
</evidence>
<comment type="subcellular location">
    <subcellularLocation>
        <location evidence="2">Cell membrane</location>
        <topology evidence="2">Multi-pass membrane protein</topology>
    </subcellularLocation>
</comment>
<accession>A0A9D2MGY2</accession>
<keyword evidence="2" id="KW-0813">Transport</keyword>
<feature type="transmembrane region" description="Helical" evidence="3">
    <location>
        <begin position="115"/>
        <end position="137"/>
    </location>
</feature>
<evidence type="ECO:0000313" key="5">
    <source>
        <dbReference type="Proteomes" id="UP000824211"/>
    </source>
</evidence>
<feature type="transmembrane region" description="Helical" evidence="3">
    <location>
        <begin position="81"/>
        <end position="103"/>
    </location>
</feature>
<protein>
    <recommendedName>
        <fullName evidence="2">Biotin transporter</fullName>
    </recommendedName>
</protein>
<dbReference type="PIRSF" id="PIRSF016661">
    <property type="entry name" value="BioY"/>
    <property type="match status" value="1"/>
</dbReference>
<keyword evidence="2" id="KW-1003">Cell membrane</keyword>
<dbReference type="EMBL" id="DWXX01000167">
    <property type="protein sequence ID" value="HJB59769.1"/>
    <property type="molecule type" value="Genomic_DNA"/>
</dbReference>
<proteinExistence type="inferred from homology"/>
<feature type="transmembrane region" description="Helical" evidence="3">
    <location>
        <begin position="58"/>
        <end position="75"/>
    </location>
</feature>
<dbReference type="Proteomes" id="UP000824211">
    <property type="component" value="Unassembled WGS sequence"/>
</dbReference>
<dbReference type="PANTHER" id="PTHR34295:SF1">
    <property type="entry name" value="BIOTIN TRANSPORTER BIOY"/>
    <property type="match status" value="1"/>
</dbReference>
<dbReference type="AlphaFoldDB" id="A0A9D2MGY2"/>
<name>A0A9D2MGY2_9FIRM</name>
<reference evidence="4" key="2">
    <citation type="submission" date="2021-04" db="EMBL/GenBank/DDBJ databases">
        <authorList>
            <person name="Gilroy R."/>
        </authorList>
    </citation>
    <scope>NUCLEOTIDE SEQUENCE</scope>
    <source>
        <strain evidence="4">ChiHjej9B8-13557</strain>
    </source>
</reference>
<dbReference type="Gene3D" id="1.10.1760.20">
    <property type="match status" value="1"/>
</dbReference>
<feature type="transmembrane region" description="Helical" evidence="3">
    <location>
        <begin position="35"/>
        <end position="51"/>
    </location>
</feature>
<evidence type="ECO:0000256" key="2">
    <source>
        <dbReference type="PIRNR" id="PIRNR016661"/>
    </source>
</evidence>
<dbReference type="GO" id="GO:0015225">
    <property type="term" value="F:biotin transmembrane transporter activity"/>
    <property type="evidence" value="ECO:0007669"/>
    <property type="project" value="UniProtKB-UniRule"/>
</dbReference>
<feature type="transmembrane region" description="Helical" evidence="3">
    <location>
        <begin position="149"/>
        <end position="172"/>
    </location>
</feature>
<keyword evidence="3" id="KW-0812">Transmembrane</keyword>
<evidence type="ECO:0000256" key="1">
    <source>
        <dbReference type="ARBA" id="ARBA00010692"/>
    </source>
</evidence>
<sequence length="180" mass="19168">MSAAAHKTRDLVLISLFAALIAVCAWIAIPTTVPFTMQTFGVFFAFGVLGCRRGTLAVLVYLLLGAVGLPVFSGGNAGLGAIFGATGGYMVSWLLMGPILWAAERAFGKKTWASVLGMIAGLAVCYALGTVWFMAVYARQTGPVGLWTALWWCVIPFILPDLFKIGLAAVLCRRLSGFVR</sequence>
<dbReference type="InterPro" id="IPR003784">
    <property type="entry name" value="BioY"/>
</dbReference>
<organism evidence="4 5">
    <name type="scientific">Candidatus Faecalibacterium faecipullorum</name>
    <dbReference type="NCBI Taxonomy" id="2838578"/>
    <lineage>
        <taxon>Bacteria</taxon>
        <taxon>Bacillati</taxon>
        <taxon>Bacillota</taxon>
        <taxon>Clostridia</taxon>
        <taxon>Eubacteriales</taxon>
        <taxon>Oscillospiraceae</taxon>
        <taxon>Faecalibacterium</taxon>
    </lineage>
</organism>
<dbReference type="GO" id="GO:0005886">
    <property type="term" value="C:plasma membrane"/>
    <property type="evidence" value="ECO:0007669"/>
    <property type="project" value="UniProtKB-SubCell"/>
</dbReference>
<feature type="transmembrane region" description="Helical" evidence="3">
    <location>
        <begin position="12"/>
        <end position="29"/>
    </location>
</feature>
<reference evidence="4" key="1">
    <citation type="journal article" date="2021" name="PeerJ">
        <title>Extensive microbial diversity within the chicken gut microbiome revealed by metagenomics and culture.</title>
        <authorList>
            <person name="Gilroy R."/>
            <person name="Ravi A."/>
            <person name="Getino M."/>
            <person name="Pursley I."/>
            <person name="Horton D.L."/>
            <person name="Alikhan N.F."/>
            <person name="Baker D."/>
            <person name="Gharbi K."/>
            <person name="Hall N."/>
            <person name="Watson M."/>
            <person name="Adriaenssens E.M."/>
            <person name="Foster-Nyarko E."/>
            <person name="Jarju S."/>
            <person name="Secka A."/>
            <person name="Antonio M."/>
            <person name="Oren A."/>
            <person name="Chaudhuri R.R."/>
            <person name="La Ragione R."/>
            <person name="Hildebrand F."/>
            <person name="Pallen M.J."/>
        </authorList>
    </citation>
    <scope>NUCLEOTIDE SEQUENCE</scope>
    <source>
        <strain evidence="4">ChiHjej9B8-13557</strain>
    </source>
</reference>
<comment type="similarity">
    <text evidence="1 2">Belongs to the BioY family.</text>
</comment>
<evidence type="ECO:0000256" key="3">
    <source>
        <dbReference type="SAM" id="Phobius"/>
    </source>
</evidence>
<keyword evidence="3" id="KW-1133">Transmembrane helix</keyword>
<dbReference type="PANTHER" id="PTHR34295">
    <property type="entry name" value="BIOTIN TRANSPORTER BIOY"/>
    <property type="match status" value="1"/>
</dbReference>